<gene>
    <name evidence="2" type="ORF">H9791_11690</name>
</gene>
<reference evidence="2" key="2">
    <citation type="submission" date="2021-04" db="EMBL/GenBank/DDBJ databases">
        <authorList>
            <person name="Gilroy R."/>
        </authorList>
    </citation>
    <scope>NUCLEOTIDE SEQUENCE</scope>
    <source>
        <strain evidence="2">B3-3758</strain>
    </source>
</reference>
<dbReference type="SUPFAM" id="SSF55811">
    <property type="entry name" value="Nudix"/>
    <property type="match status" value="1"/>
</dbReference>
<keyword evidence="1" id="KW-0472">Membrane</keyword>
<dbReference type="InterPro" id="IPR015797">
    <property type="entry name" value="NUDIX_hydrolase-like_dom_sf"/>
</dbReference>
<name>A0A9E2KIQ9_9BACE</name>
<feature type="transmembrane region" description="Helical" evidence="1">
    <location>
        <begin position="6"/>
        <end position="26"/>
    </location>
</feature>
<sequence length="206" mass="24465">MGHVCVFVLLFVGVLVGSIILLPRFSRWYFRRQFKRMTFVPVFNLRGEVIRKYPMQDRRLRTDAQNLYLVVRIAVTAYHMLYLMTRPPSSIHEEGKADLPLEGYMILGEHIGQTARRILHERLPQLSPVGLHYHCMYHYRDDMTHRLVCLCTLELENDDLLPHEGKLWTLGQIQQNLGKHYLSKYLEYEFDSLKHIICTRERCMES</sequence>
<dbReference type="EMBL" id="JAHLFO010000160">
    <property type="protein sequence ID" value="MBU3815135.1"/>
    <property type="molecule type" value="Genomic_DNA"/>
</dbReference>
<evidence type="ECO:0000256" key="1">
    <source>
        <dbReference type="SAM" id="Phobius"/>
    </source>
</evidence>
<keyword evidence="1" id="KW-1133">Transmembrane helix</keyword>
<evidence type="ECO:0000313" key="2">
    <source>
        <dbReference type="EMBL" id="MBU3815135.1"/>
    </source>
</evidence>
<protein>
    <recommendedName>
        <fullName evidence="4">Transmembrane protein</fullName>
    </recommendedName>
</protein>
<evidence type="ECO:0008006" key="4">
    <source>
        <dbReference type="Google" id="ProtNLM"/>
    </source>
</evidence>
<accession>A0A9E2KIQ9</accession>
<organism evidence="2 3">
    <name type="scientific">Candidatus Bacteroides intestinipullorum</name>
    <dbReference type="NCBI Taxonomy" id="2838471"/>
    <lineage>
        <taxon>Bacteria</taxon>
        <taxon>Pseudomonadati</taxon>
        <taxon>Bacteroidota</taxon>
        <taxon>Bacteroidia</taxon>
        <taxon>Bacteroidales</taxon>
        <taxon>Bacteroidaceae</taxon>
        <taxon>Bacteroides</taxon>
    </lineage>
</organism>
<comment type="caution">
    <text evidence="2">The sequence shown here is derived from an EMBL/GenBank/DDBJ whole genome shotgun (WGS) entry which is preliminary data.</text>
</comment>
<dbReference type="AlphaFoldDB" id="A0A9E2KIQ9"/>
<keyword evidence="1" id="KW-0812">Transmembrane</keyword>
<reference evidence="2" key="1">
    <citation type="journal article" date="2021" name="PeerJ">
        <title>Extensive microbial diversity within the chicken gut microbiome revealed by metagenomics and culture.</title>
        <authorList>
            <person name="Gilroy R."/>
            <person name="Ravi A."/>
            <person name="Getino M."/>
            <person name="Pursley I."/>
            <person name="Horton D.L."/>
            <person name="Alikhan N.F."/>
            <person name="Baker D."/>
            <person name="Gharbi K."/>
            <person name="Hall N."/>
            <person name="Watson M."/>
            <person name="Adriaenssens E.M."/>
            <person name="Foster-Nyarko E."/>
            <person name="Jarju S."/>
            <person name="Secka A."/>
            <person name="Antonio M."/>
            <person name="Oren A."/>
            <person name="Chaudhuri R.R."/>
            <person name="La Ragione R."/>
            <person name="Hildebrand F."/>
            <person name="Pallen M.J."/>
        </authorList>
    </citation>
    <scope>NUCLEOTIDE SEQUENCE</scope>
    <source>
        <strain evidence="2">B3-3758</strain>
    </source>
</reference>
<evidence type="ECO:0000313" key="3">
    <source>
        <dbReference type="Proteomes" id="UP000824236"/>
    </source>
</evidence>
<dbReference type="Proteomes" id="UP000824236">
    <property type="component" value="Unassembled WGS sequence"/>
</dbReference>
<proteinExistence type="predicted"/>